<dbReference type="GO" id="GO:0008324">
    <property type="term" value="F:monoatomic cation transmembrane transporter activity"/>
    <property type="evidence" value="ECO:0007669"/>
    <property type="project" value="InterPro"/>
</dbReference>
<comment type="subcellular location">
    <subcellularLocation>
        <location evidence="1">Cell membrane</location>
        <topology evidence="1">Multi-pass membrane protein</topology>
    </subcellularLocation>
</comment>
<feature type="transmembrane region" description="Helical" evidence="9">
    <location>
        <begin position="269"/>
        <end position="288"/>
    </location>
</feature>
<dbReference type="RefSeq" id="WP_073123813.1">
    <property type="nucleotide sequence ID" value="NZ_BAABCH010000103.1"/>
</dbReference>
<evidence type="ECO:0000256" key="4">
    <source>
        <dbReference type="ARBA" id="ARBA00022475"/>
    </source>
</evidence>
<keyword evidence="2" id="KW-0813">Transport</keyword>
<keyword evidence="7" id="KW-0406">Ion transport</keyword>
<dbReference type="NCBIfam" id="NF003715">
    <property type="entry name" value="PRK05326.1-2"/>
    <property type="match status" value="1"/>
</dbReference>
<evidence type="ECO:0000256" key="8">
    <source>
        <dbReference type="ARBA" id="ARBA00023136"/>
    </source>
</evidence>
<organism evidence="11 12">
    <name type="scientific">Asaccharospora irregularis DSM 2635</name>
    <dbReference type="NCBI Taxonomy" id="1121321"/>
    <lineage>
        <taxon>Bacteria</taxon>
        <taxon>Bacillati</taxon>
        <taxon>Bacillota</taxon>
        <taxon>Clostridia</taxon>
        <taxon>Peptostreptococcales</taxon>
        <taxon>Peptostreptococcaceae</taxon>
        <taxon>Asaccharospora</taxon>
    </lineage>
</organism>
<keyword evidence="12" id="KW-1185">Reference proteome</keyword>
<dbReference type="EMBL" id="FQWX01000003">
    <property type="protein sequence ID" value="SHG54099.1"/>
    <property type="molecule type" value="Genomic_DNA"/>
</dbReference>
<name>A0A1M5KNK2_9FIRM</name>
<keyword evidence="3" id="KW-0050">Antiport</keyword>
<dbReference type="SUPFAM" id="SSF116726">
    <property type="entry name" value="TrkA C-terminal domain-like"/>
    <property type="match status" value="2"/>
</dbReference>
<feature type="domain" description="RCK C-terminal" evidence="10">
    <location>
        <begin position="396"/>
        <end position="479"/>
    </location>
</feature>
<evidence type="ECO:0000256" key="5">
    <source>
        <dbReference type="ARBA" id="ARBA00022692"/>
    </source>
</evidence>
<feature type="transmembrane region" description="Helical" evidence="9">
    <location>
        <begin position="117"/>
        <end position="136"/>
    </location>
</feature>
<dbReference type="NCBIfam" id="NF003716">
    <property type="entry name" value="PRK05326.1-3"/>
    <property type="match status" value="1"/>
</dbReference>
<dbReference type="GO" id="GO:0006813">
    <property type="term" value="P:potassium ion transport"/>
    <property type="evidence" value="ECO:0007669"/>
    <property type="project" value="InterPro"/>
</dbReference>
<dbReference type="InterPro" id="IPR036721">
    <property type="entry name" value="RCK_C_sf"/>
</dbReference>
<dbReference type="InterPro" id="IPR038770">
    <property type="entry name" value="Na+/solute_symporter_sf"/>
</dbReference>
<gene>
    <name evidence="11" type="ORF">SAMN04488530_10344</name>
</gene>
<feature type="transmembrane region" description="Helical" evidence="9">
    <location>
        <begin position="88"/>
        <end position="110"/>
    </location>
</feature>
<dbReference type="PANTHER" id="PTHR32507:SF7">
    <property type="entry name" value="K(+)_H(+) ANTIPORTER NHAP2"/>
    <property type="match status" value="1"/>
</dbReference>
<evidence type="ECO:0000256" key="9">
    <source>
        <dbReference type="SAM" id="Phobius"/>
    </source>
</evidence>
<feature type="transmembrane region" description="Helical" evidence="9">
    <location>
        <begin position="217"/>
        <end position="233"/>
    </location>
</feature>
<feature type="transmembrane region" description="Helical" evidence="9">
    <location>
        <begin position="330"/>
        <end position="347"/>
    </location>
</feature>
<dbReference type="Proteomes" id="UP000243255">
    <property type="component" value="Unassembled WGS sequence"/>
</dbReference>
<dbReference type="GO" id="GO:1902600">
    <property type="term" value="P:proton transmembrane transport"/>
    <property type="evidence" value="ECO:0007669"/>
    <property type="project" value="InterPro"/>
</dbReference>
<feature type="domain" description="RCK C-terminal" evidence="10">
    <location>
        <begin position="480"/>
        <end position="532"/>
    </location>
</feature>
<dbReference type="OrthoDB" id="9810759at2"/>
<dbReference type="PROSITE" id="PS51202">
    <property type="entry name" value="RCK_C"/>
    <property type="match status" value="2"/>
</dbReference>
<evidence type="ECO:0000256" key="6">
    <source>
        <dbReference type="ARBA" id="ARBA00022989"/>
    </source>
</evidence>
<evidence type="ECO:0000256" key="1">
    <source>
        <dbReference type="ARBA" id="ARBA00004651"/>
    </source>
</evidence>
<evidence type="ECO:0000313" key="12">
    <source>
        <dbReference type="Proteomes" id="UP000243255"/>
    </source>
</evidence>
<keyword evidence="6 9" id="KW-1133">Transmembrane helix</keyword>
<evidence type="ECO:0000313" key="11">
    <source>
        <dbReference type="EMBL" id="SHG54099.1"/>
    </source>
</evidence>
<evidence type="ECO:0000256" key="3">
    <source>
        <dbReference type="ARBA" id="ARBA00022449"/>
    </source>
</evidence>
<dbReference type="AlphaFoldDB" id="A0A1M5KNK2"/>
<keyword evidence="8 9" id="KW-0472">Membrane</keyword>
<dbReference type="Pfam" id="PF00999">
    <property type="entry name" value="Na_H_Exchanger"/>
    <property type="match status" value="1"/>
</dbReference>
<sequence length="532" mass="58694">MATYLLIVSVVIIMCVFFNRITSKLGIPMLLAFILLGMIFGSDGLLKIHFDNYSFAEQVCSTALIFIMFYGGFGTKWSEVKPVLVKSVLLSSVGVVLTAAITALFCHFVLKIEMLESFLIGSIISSTDAASVFSILRSKQLNLKYNTASLLEVESGSNDPCAYMLTAVVLSMMGGGSNLNKIFYLIFSQITFGALLGFIIASSSLWILRRFKFSSSGFKAIFVLAIAILSYAVPEMLGGNGYLSTYIVGVTIGNCEIRNKKALVNFFDGITVLMQMLIFFLLGLLSFPSQLPDVALPALLIALFLTFVARPISVFAILSPFKSNLNQKLLVSWSGLRGAASIVFAVMATTSDAYTKNDIFHIVFFIVIFSILLQGSLLPLISKKLDMIDENADVMKTFTDYSDEVPIQFIEFTIPLKHFWIGKKISEISLPPDTILVLLQRGDKTIVPHGRTIILAGDTFILSAKSLGKIEGVSLYEKHISKGDPWENRSISKVVKNPNMLIIMIKRKRRIIIPKGSTVLRENDVLVINHIS</sequence>
<dbReference type="InterPro" id="IPR006037">
    <property type="entry name" value="RCK_C"/>
</dbReference>
<protein>
    <submittedName>
        <fullName evidence="11">Cell volume regulation protein A</fullName>
    </submittedName>
</protein>
<dbReference type="STRING" id="1121321.SAMN04488530_10344"/>
<keyword evidence="4" id="KW-1003">Cell membrane</keyword>
<feature type="transmembrane region" description="Helical" evidence="9">
    <location>
        <begin position="53"/>
        <end position="73"/>
    </location>
</feature>
<dbReference type="PANTHER" id="PTHR32507">
    <property type="entry name" value="NA(+)/H(+) ANTIPORTER 1"/>
    <property type="match status" value="1"/>
</dbReference>
<feature type="transmembrane region" description="Helical" evidence="9">
    <location>
        <begin position="359"/>
        <end position="381"/>
    </location>
</feature>
<accession>A0A1M5KNK2</accession>
<feature type="transmembrane region" description="Helical" evidence="9">
    <location>
        <begin position="182"/>
        <end position="208"/>
    </location>
</feature>
<proteinExistence type="predicted"/>
<evidence type="ECO:0000256" key="7">
    <source>
        <dbReference type="ARBA" id="ARBA00023065"/>
    </source>
</evidence>
<dbReference type="GO" id="GO:0015297">
    <property type="term" value="F:antiporter activity"/>
    <property type="evidence" value="ECO:0007669"/>
    <property type="project" value="UniProtKB-KW"/>
</dbReference>
<reference evidence="12" key="1">
    <citation type="submission" date="2016-11" db="EMBL/GenBank/DDBJ databases">
        <authorList>
            <person name="Varghese N."/>
            <person name="Submissions S."/>
        </authorList>
    </citation>
    <scope>NUCLEOTIDE SEQUENCE [LARGE SCALE GENOMIC DNA]</scope>
    <source>
        <strain evidence="12">DSM 2635</strain>
    </source>
</reference>
<dbReference type="Pfam" id="PF02080">
    <property type="entry name" value="TrkA_C"/>
    <property type="match status" value="2"/>
</dbReference>
<evidence type="ECO:0000256" key="2">
    <source>
        <dbReference type="ARBA" id="ARBA00022448"/>
    </source>
</evidence>
<feature type="transmembrane region" description="Helical" evidence="9">
    <location>
        <begin position="294"/>
        <end position="318"/>
    </location>
</feature>
<dbReference type="GO" id="GO:0005886">
    <property type="term" value="C:plasma membrane"/>
    <property type="evidence" value="ECO:0007669"/>
    <property type="project" value="UniProtKB-SubCell"/>
</dbReference>
<feature type="transmembrane region" description="Helical" evidence="9">
    <location>
        <begin position="27"/>
        <end position="46"/>
    </location>
</feature>
<evidence type="ECO:0000259" key="10">
    <source>
        <dbReference type="PROSITE" id="PS51202"/>
    </source>
</evidence>
<keyword evidence="5 9" id="KW-0812">Transmembrane</keyword>
<dbReference type="Gene3D" id="3.30.70.1450">
    <property type="entry name" value="Regulator of K+ conductance, C-terminal domain"/>
    <property type="match status" value="2"/>
</dbReference>
<dbReference type="InterPro" id="IPR006153">
    <property type="entry name" value="Cation/H_exchanger_TM"/>
</dbReference>
<dbReference type="Gene3D" id="1.20.1530.20">
    <property type="match status" value="1"/>
</dbReference>